<proteinExistence type="predicted"/>
<evidence type="ECO:0008006" key="3">
    <source>
        <dbReference type="Google" id="ProtNLM"/>
    </source>
</evidence>
<dbReference type="Pfam" id="PF02575">
    <property type="entry name" value="YbaB_DNA_bd"/>
    <property type="match status" value="1"/>
</dbReference>
<organism evidence="1 2">
    <name type="scientific">Dactylosporangium darangshiense</name>
    <dbReference type="NCBI Taxonomy" id="579108"/>
    <lineage>
        <taxon>Bacteria</taxon>
        <taxon>Bacillati</taxon>
        <taxon>Actinomycetota</taxon>
        <taxon>Actinomycetes</taxon>
        <taxon>Micromonosporales</taxon>
        <taxon>Micromonosporaceae</taxon>
        <taxon>Dactylosporangium</taxon>
    </lineage>
</organism>
<evidence type="ECO:0000313" key="2">
    <source>
        <dbReference type="Proteomes" id="UP001500620"/>
    </source>
</evidence>
<sequence>MSTPLHNKIEQMYAEIQQQKVAISDFERHIAEAQTTVTAKNRAVSVTVDGRGELVDMKFPTNSYRTMAPAEFAQLLVETVGTARDQARNSAAALLQNLLPGRLPIADMLRGPVNFDSMMADVMKDLNEPLPGMADTANAEERKL</sequence>
<keyword evidence="2" id="KW-1185">Reference proteome</keyword>
<dbReference type="InterPro" id="IPR036894">
    <property type="entry name" value="YbaB-like_sf"/>
</dbReference>
<dbReference type="Gene3D" id="3.30.1310.10">
    <property type="entry name" value="Nucleoid-associated protein YbaB-like domain"/>
    <property type="match status" value="1"/>
</dbReference>
<name>A0ABP8DVV4_9ACTN</name>
<comment type="caution">
    <text evidence="1">The sequence shown here is derived from an EMBL/GenBank/DDBJ whole genome shotgun (WGS) entry which is preliminary data.</text>
</comment>
<accession>A0ABP8DVV4</accession>
<dbReference type="InterPro" id="IPR004401">
    <property type="entry name" value="YbaB/EbfC"/>
</dbReference>
<reference evidence="2" key="1">
    <citation type="journal article" date="2019" name="Int. J. Syst. Evol. Microbiol.">
        <title>The Global Catalogue of Microorganisms (GCM) 10K type strain sequencing project: providing services to taxonomists for standard genome sequencing and annotation.</title>
        <authorList>
            <consortium name="The Broad Institute Genomics Platform"/>
            <consortium name="The Broad Institute Genome Sequencing Center for Infectious Disease"/>
            <person name="Wu L."/>
            <person name="Ma J."/>
        </authorList>
    </citation>
    <scope>NUCLEOTIDE SEQUENCE [LARGE SCALE GENOMIC DNA]</scope>
    <source>
        <strain evidence="2">JCM 17441</strain>
    </source>
</reference>
<evidence type="ECO:0000313" key="1">
    <source>
        <dbReference type="EMBL" id="GAA4264014.1"/>
    </source>
</evidence>
<protein>
    <recommendedName>
        <fullName evidence="3">YbaB/EbfC family DNA-binding protein</fullName>
    </recommendedName>
</protein>
<dbReference type="EMBL" id="BAABAT010000089">
    <property type="protein sequence ID" value="GAA4264014.1"/>
    <property type="molecule type" value="Genomic_DNA"/>
</dbReference>
<dbReference type="Proteomes" id="UP001500620">
    <property type="component" value="Unassembled WGS sequence"/>
</dbReference>
<dbReference type="SUPFAM" id="SSF82607">
    <property type="entry name" value="YbaB-like"/>
    <property type="match status" value="1"/>
</dbReference>
<gene>
    <name evidence="1" type="ORF">GCM10022255_113770</name>
</gene>